<dbReference type="Proteomes" id="UP000236594">
    <property type="component" value="Unassembled WGS sequence"/>
</dbReference>
<keyword evidence="3" id="KW-1185">Reference proteome</keyword>
<reference evidence="2 3" key="1">
    <citation type="submission" date="2018-04" db="EMBL/GenBank/DDBJ databases">
        <title>Draft Genome Sequence of Phosphate-Solubilizing Chryseobacterium sp. ISE14 that is a Biocontrol and Plant Growth-Promoting Rhizobacterium Isolated from Cucumber.</title>
        <authorList>
            <person name="Jeong J.-J."/>
            <person name="Sang M.K."/>
            <person name="Choi I.-G."/>
            <person name="Kim K.D."/>
        </authorList>
    </citation>
    <scope>NUCLEOTIDE SEQUENCE [LARGE SCALE GENOMIC DNA]</scope>
    <source>
        <strain evidence="2 3">ISE14</strain>
    </source>
</reference>
<feature type="transmembrane region" description="Helical" evidence="1">
    <location>
        <begin position="41"/>
        <end position="61"/>
    </location>
</feature>
<comment type="caution">
    <text evidence="2">The sequence shown here is derived from an EMBL/GenBank/DDBJ whole genome shotgun (WGS) entry which is preliminary data.</text>
</comment>
<proteinExistence type="predicted"/>
<evidence type="ECO:0000313" key="2">
    <source>
        <dbReference type="EMBL" id="PWN62395.1"/>
    </source>
</evidence>
<keyword evidence="1" id="KW-0472">Membrane</keyword>
<accession>A0A316WLY5</accession>
<evidence type="ECO:0000313" key="3">
    <source>
        <dbReference type="Proteomes" id="UP000236594"/>
    </source>
</evidence>
<keyword evidence="1" id="KW-1133">Transmembrane helix</keyword>
<sequence>MLEFLENNFNLIITIISIIIIGLTGYLSYLRIPNEGVGAMLPFLVFTAIYVFFIGIIKYAFLKRNEIVQKMSEVELDYNFIVYWIFIPIFFSALIINIINAAKSK</sequence>
<feature type="transmembrane region" description="Helical" evidence="1">
    <location>
        <begin position="81"/>
        <end position="102"/>
    </location>
</feature>
<dbReference type="EMBL" id="PPED02000009">
    <property type="protein sequence ID" value="PWN62395.1"/>
    <property type="molecule type" value="Genomic_DNA"/>
</dbReference>
<organism evidence="2 3">
    <name type="scientific">Chryseobacterium phosphatilyticum</name>
    <dbReference type="NCBI Taxonomy" id="475075"/>
    <lineage>
        <taxon>Bacteria</taxon>
        <taxon>Pseudomonadati</taxon>
        <taxon>Bacteroidota</taxon>
        <taxon>Flavobacteriia</taxon>
        <taxon>Flavobacteriales</taxon>
        <taxon>Weeksellaceae</taxon>
        <taxon>Chryseobacterium group</taxon>
        <taxon>Chryseobacterium</taxon>
    </lineage>
</organism>
<evidence type="ECO:0000256" key="1">
    <source>
        <dbReference type="SAM" id="Phobius"/>
    </source>
</evidence>
<dbReference type="RefSeq" id="WP_109714383.1">
    <property type="nucleotide sequence ID" value="NZ_PPED02000009.1"/>
</dbReference>
<dbReference type="AlphaFoldDB" id="A0A316WLY5"/>
<gene>
    <name evidence="2" type="ORF">C1631_022790</name>
</gene>
<protein>
    <submittedName>
        <fullName evidence="2">Uncharacterized protein</fullName>
    </submittedName>
</protein>
<keyword evidence="1" id="KW-0812">Transmembrane</keyword>
<feature type="transmembrane region" description="Helical" evidence="1">
    <location>
        <begin position="12"/>
        <end position="29"/>
    </location>
</feature>
<name>A0A316WLY5_9FLAO</name>